<gene>
    <name evidence="3" type="ORF">L2W38_08790</name>
</gene>
<sequence>MSNQKLTTLVNTFGTSLISVAGEVGVSVELQKSQISRGVKVENACCASLIGIVGDGIQGTIVIMLDEGGFISTVTAMSGGMIQPNLEDSIAMSVVGELSNMVSGRALTQASLPGVDVTPPQLITGASIKTVPSQSSDIISFTLPFSVIGGGWAYLVLSFNSI</sequence>
<protein>
    <submittedName>
        <fullName evidence="3">Chemotaxis protein CheX</fullName>
    </submittedName>
</protein>
<dbReference type="SUPFAM" id="SSF103039">
    <property type="entry name" value="CheC-like"/>
    <property type="match status" value="1"/>
</dbReference>
<dbReference type="PANTHER" id="PTHR39452:SF1">
    <property type="entry name" value="CHEY-P PHOSPHATASE CHEX"/>
    <property type="match status" value="1"/>
</dbReference>
<accession>A0ABS9ENZ4</accession>
<dbReference type="Pfam" id="PF13690">
    <property type="entry name" value="CheX"/>
    <property type="match status" value="1"/>
</dbReference>
<keyword evidence="1" id="KW-0145">Chemotaxis</keyword>
<dbReference type="PANTHER" id="PTHR39452">
    <property type="entry name" value="CHEY-P PHOSPHATASE CHEX"/>
    <property type="match status" value="1"/>
</dbReference>
<dbReference type="CDD" id="cd17906">
    <property type="entry name" value="CheX"/>
    <property type="match status" value="1"/>
</dbReference>
<dbReference type="InterPro" id="IPR038756">
    <property type="entry name" value="CheX-like"/>
</dbReference>
<name>A0ABS9ENZ4_9BACT</name>
<dbReference type="EMBL" id="JAKGUD010000009">
    <property type="protein sequence ID" value="MCF4142915.1"/>
    <property type="molecule type" value="Genomic_DNA"/>
</dbReference>
<evidence type="ECO:0000313" key="3">
    <source>
        <dbReference type="EMBL" id="MCF4142915.1"/>
    </source>
</evidence>
<evidence type="ECO:0000256" key="1">
    <source>
        <dbReference type="ARBA" id="ARBA00022500"/>
    </source>
</evidence>
<evidence type="ECO:0000313" key="4">
    <source>
        <dbReference type="Proteomes" id="UP001200430"/>
    </source>
</evidence>
<evidence type="ECO:0000259" key="2">
    <source>
        <dbReference type="Pfam" id="PF13690"/>
    </source>
</evidence>
<feature type="domain" description="Chemotaxis phosphatase CheX-like" evidence="2">
    <location>
        <begin position="48"/>
        <end position="138"/>
    </location>
</feature>
<dbReference type="RefSeq" id="WP_236099633.1">
    <property type="nucleotide sequence ID" value="NZ_JAKGUD010000009.1"/>
</dbReference>
<dbReference type="Proteomes" id="UP001200430">
    <property type="component" value="Unassembled WGS sequence"/>
</dbReference>
<dbReference type="InterPro" id="IPR028976">
    <property type="entry name" value="CheC-like_sf"/>
</dbReference>
<dbReference type="InterPro" id="IPR028051">
    <property type="entry name" value="CheX-like_dom"/>
</dbReference>
<organism evidence="3 4">
    <name type="scientific">Dethiosulfovibrio marinus</name>
    <dbReference type="NCBI Taxonomy" id="133532"/>
    <lineage>
        <taxon>Bacteria</taxon>
        <taxon>Thermotogati</taxon>
        <taxon>Synergistota</taxon>
        <taxon>Synergistia</taxon>
        <taxon>Synergistales</taxon>
        <taxon>Dethiosulfovibrionaceae</taxon>
        <taxon>Dethiosulfovibrio</taxon>
    </lineage>
</organism>
<comment type="caution">
    <text evidence="3">The sequence shown here is derived from an EMBL/GenBank/DDBJ whole genome shotgun (WGS) entry which is preliminary data.</text>
</comment>
<keyword evidence="4" id="KW-1185">Reference proteome</keyword>
<dbReference type="Gene3D" id="3.40.1550.10">
    <property type="entry name" value="CheC-like"/>
    <property type="match status" value="1"/>
</dbReference>
<reference evidence="3 4" key="1">
    <citation type="submission" date="2022-01" db="EMBL/GenBank/DDBJ databases">
        <title>Dethiosulfovibrio faecalis sp. nov., a novel proteolytic, non-sulfur-reducing bacterium isolated from a marine aquaculture solid waste bioreactor.</title>
        <authorList>
            <person name="Grabowski S."/>
            <person name="Apolinario E."/>
            <person name="Schneider N."/>
            <person name="Marshall C.W."/>
            <person name="Sowers K.R."/>
        </authorList>
    </citation>
    <scope>NUCLEOTIDE SEQUENCE [LARGE SCALE GENOMIC DNA]</scope>
    <source>
        <strain evidence="3 4">DSM 12537</strain>
    </source>
</reference>
<proteinExistence type="predicted"/>